<dbReference type="PANTHER" id="PTHR23324:SF83">
    <property type="entry name" value="SEC14-LIKE PROTEIN 2"/>
    <property type="match status" value="1"/>
</dbReference>
<dbReference type="InterPro" id="IPR041680">
    <property type="entry name" value="PH_8"/>
</dbReference>
<dbReference type="SUPFAM" id="SSF50729">
    <property type="entry name" value="PH domain-like"/>
    <property type="match status" value="1"/>
</dbReference>
<evidence type="ECO:0000259" key="3">
    <source>
        <dbReference type="PROSITE" id="PS50866"/>
    </source>
</evidence>
<organism evidence="4 5">
    <name type="scientific">Coemansia guatemalensis</name>
    <dbReference type="NCBI Taxonomy" id="2761395"/>
    <lineage>
        <taxon>Eukaryota</taxon>
        <taxon>Fungi</taxon>
        <taxon>Fungi incertae sedis</taxon>
        <taxon>Zoopagomycota</taxon>
        <taxon>Kickxellomycotina</taxon>
        <taxon>Kickxellomycetes</taxon>
        <taxon>Kickxellales</taxon>
        <taxon>Kickxellaceae</taxon>
        <taxon>Coemansia</taxon>
    </lineage>
</organism>
<dbReference type="AlphaFoldDB" id="A0A9W8LNA5"/>
<dbReference type="Pfam" id="PF15409">
    <property type="entry name" value="PH_8"/>
    <property type="match status" value="1"/>
</dbReference>
<evidence type="ECO:0000259" key="2">
    <source>
        <dbReference type="PROSITE" id="PS50003"/>
    </source>
</evidence>
<evidence type="ECO:0000313" key="5">
    <source>
        <dbReference type="Proteomes" id="UP001140094"/>
    </source>
</evidence>
<dbReference type="Gene3D" id="2.60.120.680">
    <property type="entry name" value="GOLD domain"/>
    <property type="match status" value="1"/>
</dbReference>
<dbReference type="GO" id="GO:0005737">
    <property type="term" value="C:cytoplasm"/>
    <property type="evidence" value="ECO:0007669"/>
    <property type="project" value="TreeGrafter"/>
</dbReference>
<dbReference type="PANTHER" id="PTHR23324">
    <property type="entry name" value="SEC14 RELATED PROTEIN"/>
    <property type="match status" value="1"/>
</dbReference>
<dbReference type="InterPro" id="IPR036598">
    <property type="entry name" value="GOLD_dom_sf"/>
</dbReference>
<feature type="domain" description="GOLD" evidence="3">
    <location>
        <begin position="1"/>
        <end position="149"/>
    </location>
</feature>
<feature type="domain" description="PH" evidence="2">
    <location>
        <begin position="163"/>
        <end position="254"/>
    </location>
</feature>
<dbReference type="OrthoDB" id="1854502at2759"/>
<comment type="similarity">
    <text evidence="1">Belongs to the OSBP family.</text>
</comment>
<keyword evidence="5" id="KW-1185">Reference proteome</keyword>
<proteinExistence type="inferred from homology"/>
<comment type="caution">
    <text evidence="4">The sequence shown here is derived from an EMBL/GenBank/DDBJ whole genome shotgun (WGS) entry which is preliminary data.</text>
</comment>
<evidence type="ECO:0000313" key="4">
    <source>
        <dbReference type="EMBL" id="KAJ2791839.1"/>
    </source>
</evidence>
<gene>
    <name evidence="4" type="primary">OSH3_2</name>
    <name evidence="4" type="ORF">H4R20_006813</name>
</gene>
<dbReference type="SMART" id="SM00233">
    <property type="entry name" value="PH"/>
    <property type="match status" value="1"/>
</dbReference>
<reference evidence="4" key="1">
    <citation type="submission" date="2022-07" db="EMBL/GenBank/DDBJ databases">
        <title>Phylogenomic reconstructions and comparative analyses of Kickxellomycotina fungi.</title>
        <authorList>
            <person name="Reynolds N.K."/>
            <person name="Stajich J.E."/>
            <person name="Barry K."/>
            <person name="Grigoriev I.V."/>
            <person name="Crous P."/>
            <person name="Smith M.E."/>
        </authorList>
    </citation>
    <scope>NUCLEOTIDE SEQUENCE</scope>
    <source>
        <strain evidence="4">NRRL 1565</strain>
    </source>
</reference>
<dbReference type="PROSITE" id="PS50866">
    <property type="entry name" value="GOLD"/>
    <property type="match status" value="1"/>
</dbReference>
<accession>A0A9W8LNA5</accession>
<dbReference type="Gene3D" id="2.30.29.30">
    <property type="entry name" value="Pleckstrin-homology domain (PH domain)/Phosphotyrosine-binding domain (PTB)"/>
    <property type="match status" value="1"/>
</dbReference>
<dbReference type="InterPro" id="IPR001849">
    <property type="entry name" value="PH_domain"/>
</dbReference>
<feature type="non-terminal residue" evidence="4">
    <location>
        <position position="318"/>
    </location>
</feature>
<dbReference type="InterPro" id="IPR011993">
    <property type="entry name" value="PH-like_dom_sf"/>
</dbReference>
<dbReference type="GO" id="GO:0006869">
    <property type="term" value="P:lipid transport"/>
    <property type="evidence" value="ECO:0007669"/>
    <property type="project" value="UniProtKB-ARBA"/>
</dbReference>
<dbReference type="Proteomes" id="UP001140094">
    <property type="component" value="Unassembled WGS sequence"/>
</dbReference>
<dbReference type="PROSITE" id="PS50003">
    <property type="entry name" value="PH_DOMAIN"/>
    <property type="match status" value="1"/>
</dbReference>
<dbReference type="SUPFAM" id="SSF101576">
    <property type="entry name" value="Supernatant protein factor (SPF), C-terminal domain"/>
    <property type="match status" value="1"/>
</dbReference>
<sequence>MEEVEILPRDAYLHTVNVAQAPCTIQWWFSTKRKNIDFGLFQRAGGDTGSQTGSRESSVGATSGRRMAAWQHESEGLRGAAEVAAKQRGGYFKLQDRNVVELMGLRHYESSKTTIKGSWQAEEPGAYVLYFDNSFSKNTSKRLSFCVAVKEVRQDSVASSGRAAVMSGWLLKKKRKRMQGWARRWITLQGQWLLYSTTEGGIPRARVDIQSAVVSTSRADRTLTIDGDEGFLQLRAQTDVAFDAWVAALKKTKEACTPGSVGDGATLSGAVIDAPREGSLAQVQQAHVAFETSADQLVQLLSALGEVPDAAFREHVRS</sequence>
<name>A0A9W8LNA5_9FUNG</name>
<dbReference type="InterPro" id="IPR051064">
    <property type="entry name" value="SEC14/CRAL-TRIO_domain"/>
</dbReference>
<dbReference type="EMBL" id="JANBUO010003250">
    <property type="protein sequence ID" value="KAJ2791839.1"/>
    <property type="molecule type" value="Genomic_DNA"/>
</dbReference>
<evidence type="ECO:0000256" key="1">
    <source>
        <dbReference type="ARBA" id="ARBA00008842"/>
    </source>
</evidence>
<dbReference type="InterPro" id="IPR009038">
    <property type="entry name" value="GOLD_dom"/>
</dbReference>
<protein>
    <submittedName>
        <fullName evidence="4">Oxysterol-binding protein 3</fullName>
    </submittedName>
</protein>